<feature type="compositionally biased region" description="Acidic residues" evidence="1">
    <location>
        <begin position="341"/>
        <end position="358"/>
    </location>
</feature>
<reference evidence="2 3" key="1">
    <citation type="submission" date="2023-11" db="EMBL/GenBank/DDBJ databases">
        <title>Dfirmibasis_genome.</title>
        <authorList>
            <person name="Edelbroek B."/>
            <person name="Kjellin J."/>
            <person name="Jerlstrom-Hultqvist J."/>
            <person name="Soderbom F."/>
        </authorList>
    </citation>
    <scope>NUCLEOTIDE SEQUENCE [LARGE SCALE GENOMIC DNA]</scope>
    <source>
        <strain evidence="2 3">TNS-C-14</strain>
    </source>
</reference>
<protein>
    <submittedName>
        <fullName evidence="2">Uncharacterized protein</fullName>
    </submittedName>
</protein>
<feature type="compositionally biased region" description="Basic and acidic residues" evidence="1">
    <location>
        <begin position="196"/>
        <end position="206"/>
    </location>
</feature>
<evidence type="ECO:0000313" key="3">
    <source>
        <dbReference type="Proteomes" id="UP001344447"/>
    </source>
</evidence>
<sequence length="414" mass="47836">MNGHQIFKERNHYYIRICEGYVLPLLLILHDYNNFSNIQFLELITVLQGIIKNHFKNGGMGLASTYIPPESASTSKPLYLSDIGFTIRFAPTYPRYSVMVKNIKPQKNRNEPIKIKRKETIYIDDNYNNIDRNKHRNKDNNIDKNKHRNKDNKNQKEDDLINDELVEVMEEEKEKEEEGEEEEKEKEKEKEEEDNDSHTDKNEINKKRSITTITTTISPTKINKKDDNLEIIETRFDKQKKEEEVDIDVLNDRAIALAATQEEGFDDDVVFIKDGCNDNKNKNENENEINECDDDNEEEPPYQGGMYKGLHVTGHTMIVETQIKVAGATTLISQFRATNEDKDDDNEDDNDDEFDDFNLPDTESQTSPSSSKSKQKSPNVKKTTTTSSRKPRSKPKSKSTMATNNGGISLYFKK</sequence>
<comment type="caution">
    <text evidence="2">The sequence shown here is derived from an EMBL/GenBank/DDBJ whole genome shotgun (WGS) entry which is preliminary data.</text>
</comment>
<feature type="region of interest" description="Disordered" evidence="1">
    <location>
        <begin position="335"/>
        <end position="414"/>
    </location>
</feature>
<organism evidence="2 3">
    <name type="scientific">Dictyostelium firmibasis</name>
    <dbReference type="NCBI Taxonomy" id="79012"/>
    <lineage>
        <taxon>Eukaryota</taxon>
        <taxon>Amoebozoa</taxon>
        <taxon>Evosea</taxon>
        <taxon>Eumycetozoa</taxon>
        <taxon>Dictyostelia</taxon>
        <taxon>Dictyosteliales</taxon>
        <taxon>Dictyosteliaceae</taxon>
        <taxon>Dictyostelium</taxon>
    </lineage>
</organism>
<dbReference type="Proteomes" id="UP001344447">
    <property type="component" value="Unassembled WGS sequence"/>
</dbReference>
<feature type="compositionally biased region" description="Acidic residues" evidence="1">
    <location>
        <begin position="160"/>
        <end position="195"/>
    </location>
</feature>
<gene>
    <name evidence="2" type="ORF">RB653_008773</name>
</gene>
<evidence type="ECO:0000313" key="2">
    <source>
        <dbReference type="EMBL" id="KAK5579094.1"/>
    </source>
</evidence>
<proteinExistence type="predicted"/>
<feature type="compositionally biased region" description="Low complexity" evidence="1">
    <location>
        <begin position="364"/>
        <end position="388"/>
    </location>
</feature>
<dbReference type="AlphaFoldDB" id="A0AAN7YPJ9"/>
<feature type="region of interest" description="Disordered" evidence="1">
    <location>
        <begin position="129"/>
        <end position="207"/>
    </location>
</feature>
<keyword evidence="3" id="KW-1185">Reference proteome</keyword>
<name>A0AAN7YPJ9_9MYCE</name>
<dbReference type="EMBL" id="JAVFKY010000003">
    <property type="protein sequence ID" value="KAK5579094.1"/>
    <property type="molecule type" value="Genomic_DNA"/>
</dbReference>
<evidence type="ECO:0000256" key="1">
    <source>
        <dbReference type="SAM" id="MobiDB-lite"/>
    </source>
</evidence>
<accession>A0AAN7YPJ9</accession>
<feature type="compositionally biased region" description="Acidic residues" evidence="1">
    <location>
        <begin position="286"/>
        <end position="300"/>
    </location>
</feature>
<feature type="region of interest" description="Disordered" evidence="1">
    <location>
        <begin position="276"/>
        <end position="308"/>
    </location>
</feature>
<feature type="compositionally biased region" description="Basic and acidic residues" evidence="1">
    <location>
        <begin position="276"/>
        <end position="285"/>
    </location>
</feature>